<accession>A0AAE8YX41</accession>
<dbReference type="EMBL" id="OK499991">
    <property type="protein sequence ID" value="UGO50644.1"/>
    <property type="molecule type" value="Genomic_DNA"/>
</dbReference>
<evidence type="ECO:0000313" key="1">
    <source>
        <dbReference type="EMBL" id="UGO50644.1"/>
    </source>
</evidence>
<name>A0AAE8YX41_9CAUD</name>
<dbReference type="Proteomes" id="UP000827460">
    <property type="component" value="Segment"/>
</dbReference>
<protein>
    <submittedName>
        <fullName evidence="1">Uncharacterized protein</fullName>
    </submittedName>
</protein>
<evidence type="ECO:0000313" key="2">
    <source>
        <dbReference type="Proteomes" id="UP000827460"/>
    </source>
</evidence>
<keyword evidence="2" id="KW-1185">Reference proteome</keyword>
<gene>
    <name evidence="1" type="ORF">SOPHRITA_53</name>
</gene>
<proteinExistence type="predicted"/>
<sequence>MKFDITEIQYLRGLVMADKLINNYDEDKNTKIAQNKSMHDFTNEVLEKLDKMEDE</sequence>
<organism evidence="1 2">
    <name type="scientific">Bacillus phage vB_BanS_Sophrita</name>
    <dbReference type="NCBI Taxonomy" id="2894790"/>
    <lineage>
        <taxon>Viruses</taxon>
        <taxon>Duplodnaviria</taxon>
        <taxon>Heunggongvirae</taxon>
        <taxon>Uroviricota</taxon>
        <taxon>Caudoviricetes</taxon>
        <taxon>Joanripponvirinae</taxon>
        <taxon>Sophritavirus</taxon>
        <taxon>Sophritavirus sophrita</taxon>
    </lineage>
</organism>
<reference evidence="1" key="1">
    <citation type="submission" date="2021-10" db="EMBL/GenBank/DDBJ databases">
        <authorList>
            <person name="Lavering E.D."/>
            <person name="James R."/>
            <person name="Fairholm J.D."/>
            <person name="Ogilvie B.H."/>
            <person name="Thurgood T.L."/>
            <person name="Robison R.A."/>
            <person name="Grose J.H."/>
        </authorList>
    </citation>
    <scope>NUCLEOTIDE SEQUENCE</scope>
</reference>